<evidence type="ECO:0000313" key="2">
    <source>
        <dbReference type="Proteomes" id="UP000887572"/>
    </source>
</evidence>
<protein>
    <submittedName>
        <fullName evidence="3">Transmembrane protein</fullName>
    </submittedName>
</protein>
<sequence length="109" mass="11360">MSTLSVGGDSQKHNGTSGVHAAAQQQQMTAMAAAVPVVAAANGRNFGFFVRIYLVGILSGHFFLEPCPTIFLDCMKSSGCTRERGARCATAGFSNARAVFACATLQISV</sequence>
<organism evidence="2 3">
    <name type="scientific">Globodera rostochiensis</name>
    <name type="common">Golden nematode worm</name>
    <name type="synonym">Heterodera rostochiensis</name>
    <dbReference type="NCBI Taxonomy" id="31243"/>
    <lineage>
        <taxon>Eukaryota</taxon>
        <taxon>Metazoa</taxon>
        <taxon>Ecdysozoa</taxon>
        <taxon>Nematoda</taxon>
        <taxon>Chromadorea</taxon>
        <taxon>Rhabditida</taxon>
        <taxon>Tylenchina</taxon>
        <taxon>Tylenchomorpha</taxon>
        <taxon>Tylenchoidea</taxon>
        <taxon>Heteroderidae</taxon>
        <taxon>Heteroderinae</taxon>
        <taxon>Globodera</taxon>
    </lineage>
</organism>
<evidence type="ECO:0000313" key="3">
    <source>
        <dbReference type="WBParaSite" id="Gr19_v10_g11711.t1"/>
    </source>
</evidence>
<name>A0A914GW08_GLORO</name>
<evidence type="ECO:0000256" key="1">
    <source>
        <dbReference type="SAM" id="MobiDB-lite"/>
    </source>
</evidence>
<reference evidence="3" key="1">
    <citation type="submission" date="2022-11" db="UniProtKB">
        <authorList>
            <consortium name="WormBaseParasite"/>
        </authorList>
    </citation>
    <scope>IDENTIFICATION</scope>
</reference>
<proteinExistence type="predicted"/>
<feature type="region of interest" description="Disordered" evidence="1">
    <location>
        <begin position="1"/>
        <end position="22"/>
    </location>
</feature>
<dbReference type="AlphaFoldDB" id="A0A914GW08"/>
<accession>A0A914GW08</accession>
<keyword evidence="2" id="KW-1185">Reference proteome</keyword>
<dbReference type="Proteomes" id="UP000887572">
    <property type="component" value="Unplaced"/>
</dbReference>
<dbReference type="WBParaSite" id="Gr19_v10_g11711.t1">
    <property type="protein sequence ID" value="Gr19_v10_g11711.t1"/>
    <property type="gene ID" value="Gr19_v10_g11711"/>
</dbReference>